<dbReference type="PANTHER" id="PTHR23155">
    <property type="entry name" value="DISEASE RESISTANCE PROTEIN RP"/>
    <property type="match status" value="1"/>
</dbReference>
<dbReference type="InterPro" id="IPR036388">
    <property type="entry name" value="WH-like_DNA-bd_sf"/>
</dbReference>
<evidence type="ECO:0000256" key="1">
    <source>
        <dbReference type="ARBA" id="ARBA00022737"/>
    </source>
</evidence>
<dbReference type="Gene3D" id="3.80.10.10">
    <property type="entry name" value="Ribonuclease Inhibitor"/>
    <property type="match status" value="2"/>
</dbReference>
<evidence type="ECO:0000259" key="6">
    <source>
        <dbReference type="Pfam" id="PF23559"/>
    </source>
</evidence>
<name>A0A2P2MY90_RHIMU</name>
<dbReference type="InterPro" id="IPR055414">
    <property type="entry name" value="LRR_R13L4/SHOC2-like"/>
</dbReference>
<dbReference type="InterPro" id="IPR041118">
    <property type="entry name" value="Rx_N"/>
</dbReference>
<evidence type="ECO:0000256" key="2">
    <source>
        <dbReference type="ARBA" id="ARBA00022741"/>
    </source>
</evidence>
<dbReference type="Pfam" id="PF23559">
    <property type="entry name" value="WHD_DRP"/>
    <property type="match status" value="1"/>
</dbReference>
<dbReference type="EMBL" id="GGEC01054700">
    <property type="protein sequence ID" value="MBX35184.1"/>
    <property type="molecule type" value="Transcribed_RNA"/>
</dbReference>
<dbReference type="FunFam" id="3.40.50.300:FF:001091">
    <property type="entry name" value="Probable disease resistance protein At1g61300"/>
    <property type="match status" value="1"/>
</dbReference>
<dbReference type="FunFam" id="1.10.10.10:FF:000322">
    <property type="entry name" value="Probable disease resistance protein At1g63360"/>
    <property type="match status" value="1"/>
</dbReference>
<dbReference type="Gene3D" id="3.40.50.300">
    <property type="entry name" value="P-loop containing nucleotide triphosphate hydrolases"/>
    <property type="match status" value="1"/>
</dbReference>
<keyword evidence="3" id="KW-0611">Plant defense</keyword>
<dbReference type="GO" id="GO:0043531">
    <property type="term" value="F:ADP binding"/>
    <property type="evidence" value="ECO:0007669"/>
    <property type="project" value="InterPro"/>
</dbReference>
<dbReference type="SUPFAM" id="SSF52540">
    <property type="entry name" value="P-loop containing nucleoside triphosphate hydrolases"/>
    <property type="match status" value="1"/>
</dbReference>
<dbReference type="PRINTS" id="PR00364">
    <property type="entry name" value="DISEASERSIST"/>
</dbReference>
<feature type="domain" description="Disease resistance protein winged helix" evidence="6">
    <location>
        <begin position="429"/>
        <end position="500"/>
    </location>
</feature>
<evidence type="ECO:0000259" key="5">
    <source>
        <dbReference type="Pfam" id="PF18052"/>
    </source>
</evidence>
<dbReference type="Pfam" id="PF00931">
    <property type="entry name" value="NB-ARC"/>
    <property type="match status" value="1"/>
</dbReference>
<organism evidence="8">
    <name type="scientific">Rhizophora mucronata</name>
    <name type="common">Asiatic mangrove</name>
    <dbReference type="NCBI Taxonomy" id="61149"/>
    <lineage>
        <taxon>Eukaryota</taxon>
        <taxon>Viridiplantae</taxon>
        <taxon>Streptophyta</taxon>
        <taxon>Embryophyta</taxon>
        <taxon>Tracheophyta</taxon>
        <taxon>Spermatophyta</taxon>
        <taxon>Magnoliopsida</taxon>
        <taxon>eudicotyledons</taxon>
        <taxon>Gunneridae</taxon>
        <taxon>Pentapetalae</taxon>
        <taxon>rosids</taxon>
        <taxon>fabids</taxon>
        <taxon>Malpighiales</taxon>
        <taxon>Rhizophoraceae</taxon>
        <taxon>Rhizophora</taxon>
    </lineage>
</organism>
<evidence type="ECO:0000256" key="3">
    <source>
        <dbReference type="ARBA" id="ARBA00022821"/>
    </source>
</evidence>
<evidence type="ECO:0000259" key="7">
    <source>
        <dbReference type="Pfam" id="PF23598"/>
    </source>
</evidence>
<accession>A0A2P2MY90</accession>
<feature type="domain" description="NB-ARC" evidence="4">
    <location>
        <begin position="169"/>
        <end position="343"/>
    </location>
</feature>
<dbReference type="Pfam" id="PF18052">
    <property type="entry name" value="Rx_N"/>
    <property type="match status" value="1"/>
</dbReference>
<dbReference type="Gene3D" id="1.20.5.4130">
    <property type="match status" value="1"/>
</dbReference>
<dbReference type="SUPFAM" id="SSF52058">
    <property type="entry name" value="L domain-like"/>
    <property type="match status" value="1"/>
</dbReference>
<dbReference type="InterPro" id="IPR044974">
    <property type="entry name" value="Disease_R_plants"/>
</dbReference>
<protein>
    <submittedName>
        <fullName evidence="8">Uncharacterized protein MANES_09G034700</fullName>
    </submittedName>
</protein>
<dbReference type="Gene3D" id="1.10.8.430">
    <property type="entry name" value="Helical domain of apoptotic protease-activating factors"/>
    <property type="match status" value="1"/>
</dbReference>
<dbReference type="PANTHER" id="PTHR23155:SF1193">
    <property type="entry name" value="DISEASE RESISTANCE PROTEIN RPP13-RELATED"/>
    <property type="match status" value="1"/>
</dbReference>
<evidence type="ECO:0000259" key="4">
    <source>
        <dbReference type="Pfam" id="PF00931"/>
    </source>
</evidence>
<sequence>MAEAVVSFVLEKLGGLLIEEAASLCEVHSQVESVERELTRMKCFLKDADVKQKSDERVRNWVRDIRDVAYDVEDIIDTYILKLTRQRRSGLMGSIRKYIYCFSDLAARHELSESIQRIRTKVSEISASRIAYGIENICGDHMSTYVCEKLRERRRSFPHVDDHDVIGFEEDINILVRRLLDQGTPRRSVISIVGMGGLGKTTLAKKVYNCSDIKRQFNFCAWVYVSQDYRARELFHDIGKKVLSMEKSRLDEMNREELVEKLSRVLSKKRYLIVLDDIWKIEAWDDLTAIFPDVMNGSKLLFTTRIKEVAVHADPGSPLHELHCLSDAGSWELFIKKAFPMEAGPFVCPPGLERLGRQIVAKCGGLPLAIVVLGGLLSRKEKTTSVWLRVLQSVSWQLTHDPKQLVEILALSYSDLPYYLKPCFLYFGLFPEDFEIPSGKLILFWIAEGFVQQRGEESLEDVAEDFLEELIDRSMVQVAQRRHDGKIKSCCIHDLLRELALSEAKQCKFLEIVDDASICRSMTRPHRISVLSSLDQYICSGHPNPHLRSLLRFTGSQEYLRRDQCTYFGECHKLLRVLDLEGVILSILPKVIGELIHLRHLGLRNTWLQRFAFFINDLCNLQTLDMRSTKISRIPKEIWKMQNLRHLYSNKAAITGQPPVHIFAMNLRTLSKVSIYGSNWVPNFLGKLTSLRKLGIYGYLASQAEALCSSLVKLSSLENLQLSGPDPISNPTLKFLCNKPSICTMYLYGAMEKLPEPQEVQPNLTKLSLEMSQLGEDPFIILERLPNLKILRLLSNSFCGKKMICSSGGFPKLHCLELSDLDNLEEWRIESGALPSLGRLIIYGCEMLKMLPEGLQYVTSLKEMILKAMPDEFEDRMQENSGDDWYKIQHVPSIILRM</sequence>
<keyword evidence="2" id="KW-0547">Nucleotide-binding</keyword>
<dbReference type="InterPro" id="IPR038005">
    <property type="entry name" value="RX-like_CC"/>
</dbReference>
<evidence type="ECO:0000313" key="8">
    <source>
        <dbReference type="EMBL" id="MBX35184.1"/>
    </source>
</evidence>
<dbReference type="InterPro" id="IPR058922">
    <property type="entry name" value="WHD_DRP"/>
</dbReference>
<keyword evidence="1" id="KW-0677">Repeat</keyword>
<dbReference type="InterPro" id="IPR027417">
    <property type="entry name" value="P-loop_NTPase"/>
</dbReference>
<reference evidence="8" key="1">
    <citation type="submission" date="2018-02" db="EMBL/GenBank/DDBJ databases">
        <title>Rhizophora mucronata_Transcriptome.</title>
        <authorList>
            <person name="Meera S.P."/>
            <person name="Sreeshan A."/>
            <person name="Augustine A."/>
        </authorList>
    </citation>
    <scope>NUCLEOTIDE SEQUENCE</scope>
    <source>
        <tissue evidence="8">Leaf</tissue>
    </source>
</reference>
<proteinExistence type="predicted"/>
<dbReference type="InterPro" id="IPR002182">
    <property type="entry name" value="NB-ARC"/>
</dbReference>
<feature type="domain" description="Disease resistance N-terminal" evidence="5">
    <location>
        <begin position="5"/>
        <end position="89"/>
    </location>
</feature>
<dbReference type="AlphaFoldDB" id="A0A2P2MY90"/>
<dbReference type="Gene3D" id="1.10.10.10">
    <property type="entry name" value="Winged helix-like DNA-binding domain superfamily/Winged helix DNA-binding domain"/>
    <property type="match status" value="1"/>
</dbReference>
<dbReference type="InterPro" id="IPR032675">
    <property type="entry name" value="LRR_dom_sf"/>
</dbReference>
<dbReference type="InterPro" id="IPR042197">
    <property type="entry name" value="Apaf_helical"/>
</dbReference>
<feature type="domain" description="Disease resistance R13L4/SHOC-2-like LRR" evidence="7">
    <location>
        <begin position="570"/>
        <end position="866"/>
    </location>
</feature>
<dbReference type="GO" id="GO:0098542">
    <property type="term" value="P:defense response to other organism"/>
    <property type="evidence" value="ECO:0007669"/>
    <property type="project" value="TreeGrafter"/>
</dbReference>
<dbReference type="CDD" id="cd14798">
    <property type="entry name" value="RX-CC_like"/>
    <property type="match status" value="1"/>
</dbReference>
<dbReference type="Pfam" id="PF23598">
    <property type="entry name" value="LRR_14"/>
    <property type="match status" value="1"/>
</dbReference>